<comment type="caution">
    <text evidence="2">The sequence shown here is derived from an EMBL/GenBank/DDBJ whole genome shotgun (WGS) entry which is preliminary data.</text>
</comment>
<gene>
    <name evidence="2" type="ORF">OMQ_01012</name>
</gene>
<proteinExistence type="predicted"/>
<dbReference type="STRING" id="41997.RV16_GL002223"/>
<dbReference type="InterPro" id="IPR041315">
    <property type="entry name" value="PlcR_TPR"/>
</dbReference>
<dbReference type="PATRIC" id="fig|1139996.3.peg.996"/>
<dbReference type="Pfam" id="PF01381">
    <property type="entry name" value="HTH_3"/>
    <property type="match status" value="1"/>
</dbReference>
<dbReference type="InterPro" id="IPR053163">
    <property type="entry name" value="HTH-type_regulator_Rgg"/>
</dbReference>
<dbReference type="eggNOG" id="COG1396">
    <property type="taxonomic scope" value="Bacteria"/>
</dbReference>
<dbReference type="SMART" id="SM00530">
    <property type="entry name" value="HTH_XRE"/>
    <property type="match status" value="1"/>
</dbReference>
<dbReference type="InterPro" id="IPR010982">
    <property type="entry name" value="Lambda_DNA-bd_dom_sf"/>
</dbReference>
<dbReference type="EMBL" id="AHYT01000003">
    <property type="protein sequence ID" value="EOT29699.1"/>
    <property type="molecule type" value="Genomic_DNA"/>
</dbReference>
<feature type="domain" description="HTH cro/C1-type" evidence="1">
    <location>
        <begin position="12"/>
        <end position="65"/>
    </location>
</feature>
<protein>
    <recommendedName>
        <fullName evidence="1">HTH cro/C1-type domain-containing protein</fullName>
    </recommendedName>
</protein>
<dbReference type="AlphaFoldDB" id="S0NI21"/>
<reference evidence="2 3" key="1">
    <citation type="submission" date="2013-03" db="EMBL/GenBank/DDBJ databases">
        <title>The Genome Sequence of Enterococcus saccharolyticus ATCC_43076 (Illumina only assembly).</title>
        <authorList>
            <consortium name="The Broad Institute Genomics Platform"/>
            <consortium name="The Broad Institute Genome Sequencing Center for Infectious Disease"/>
            <person name="Earl A."/>
            <person name="Russ C."/>
            <person name="Gilmore M."/>
            <person name="Surin D."/>
            <person name="Walker B."/>
            <person name="Young S."/>
            <person name="Zeng Q."/>
            <person name="Gargeya S."/>
            <person name="Fitzgerald M."/>
            <person name="Haas B."/>
            <person name="Abouelleil A."/>
            <person name="Allen A.W."/>
            <person name="Alvarado L."/>
            <person name="Arachchi H.M."/>
            <person name="Berlin A.M."/>
            <person name="Chapman S.B."/>
            <person name="Gainer-Dewar J."/>
            <person name="Goldberg J."/>
            <person name="Griggs A."/>
            <person name="Gujja S."/>
            <person name="Hansen M."/>
            <person name="Howarth C."/>
            <person name="Imamovic A."/>
            <person name="Ireland A."/>
            <person name="Larimer J."/>
            <person name="McCowan C."/>
            <person name="Murphy C."/>
            <person name="Pearson M."/>
            <person name="Poon T.W."/>
            <person name="Priest M."/>
            <person name="Roberts A."/>
            <person name="Saif S."/>
            <person name="Shea T."/>
            <person name="Sisk P."/>
            <person name="Sykes S."/>
            <person name="Wortman J."/>
            <person name="Nusbaum C."/>
            <person name="Birren B."/>
        </authorList>
    </citation>
    <scope>NUCLEOTIDE SEQUENCE [LARGE SCALE GENOMIC DNA]</scope>
    <source>
        <strain evidence="2 3">ATCC 43076</strain>
    </source>
</reference>
<dbReference type="PROSITE" id="PS50943">
    <property type="entry name" value="HTH_CROC1"/>
    <property type="match status" value="1"/>
</dbReference>
<dbReference type="Pfam" id="PF18768">
    <property type="entry name" value="RNPP_C"/>
    <property type="match status" value="1"/>
</dbReference>
<dbReference type="InterPro" id="IPR011990">
    <property type="entry name" value="TPR-like_helical_dom_sf"/>
</dbReference>
<dbReference type="PANTHER" id="PTHR37038:SF14">
    <property type="entry name" value="TRANSCRIPTIONAL ACTIVATOR"/>
    <property type="match status" value="1"/>
</dbReference>
<evidence type="ECO:0000259" key="1">
    <source>
        <dbReference type="PROSITE" id="PS50943"/>
    </source>
</evidence>
<dbReference type="SUPFAM" id="SSF47413">
    <property type="entry name" value="lambda repressor-like DNA-binding domains"/>
    <property type="match status" value="1"/>
</dbReference>
<dbReference type="RefSeq" id="WP_016174810.1">
    <property type="nucleotide sequence ID" value="NZ_KE136389.1"/>
</dbReference>
<dbReference type="GO" id="GO:0003677">
    <property type="term" value="F:DNA binding"/>
    <property type="evidence" value="ECO:0007669"/>
    <property type="project" value="InterPro"/>
</dbReference>
<name>S0NI21_9ENTE</name>
<keyword evidence="3" id="KW-1185">Reference proteome</keyword>
<dbReference type="InterPro" id="IPR001387">
    <property type="entry name" value="Cro/C1-type_HTH"/>
</dbReference>
<evidence type="ECO:0000313" key="3">
    <source>
        <dbReference type="Proteomes" id="UP000014136"/>
    </source>
</evidence>
<evidence type="ECO:0000313" key="2">
    <source>
        <dbReference type="EMBL" id="EOT29699.1"/>
    </source>
</evidence>
<dbReference type="Gene3D" id="1.25.40.10">
    <property type="entry name" value="Tetratricopeptide repeat domain"/>
    <property type="match status" value="1"/>
</dbReference>
<sequence length="275" mass="32472">MSKQFETFGETIKRLRKERKMTQKMLAQGICAQSVLSRIENGVEVPNVIVLQSICQRLNVTLDQVLHSESDEIQRIKFLFSQVHYHLIHQEYQKMEELLKSSHLIDHLYLDTEFQLYYYYLGSCEYFLYQSYDASIQSLKKGLSYTYNKGKKNISPIEIQLLSCLGRVFGDTGNIEKAEFYLKTSYELIELLPGELTHFELIKAFYNYGSFLFQMKQYDQALEVSEQGILWAQQRRSYYYLEELFSLSGLICQKMHLVEESKEYLTLSTYVSKIR</sequence>
<dbReference type="PANTHER" id="PTHR37038">
    <property type="entry name" value="TRANSCRIPTIONAL REGULATOR-RELATED"/>
    <property type="match status" value="1"/>
</dbReference>
<dbReference type="OrthoDB" id="1150409at2"/>
<dbReference type="CDD" id="cd00093">
    <property type="entry name" value="HTH_XRE"/>
    <property type="match status" value="1"/>
</dbReference>
<dbReference type="SUPFAM" id="SSF48452">
    <property type="entry name" value="TPR-like"/>
    <property type="match status" value="1"/>
</dbReference>
<dbReference type="HOGENOM" id="CLU_053304_1_0_9"/>
<dbReference type="Proteomes" id="UP000014136">
    <property type="component" value="Unassembled WGS sequence"/>
</dbReference>
<accession>S0NI21</accession>
<organism evidence="2 3">
    <name type="scientific">Enterococcus saccharolyticus subsp. saccharolyticus ATCC 43076</name>
    <dbReference type="NCBI Taxonomy" id="1139996"/>
    <lineage>
        <taxon>Bacteria</taxon>
        <taxon>Bacillati</taxon>
        <taxon>Bacillota</taxon>
        <taxon>Bacilli</taxon>
        <taxon>Lactobacillales</taxon>
        <taxon>Enterococcaceae</taxon>
        <taxon>Enterococcus</taxon>
    </lineage>
</organism>